<organism evidence="3 4">
    <name type="scientific">Shewanella mangrovi</name>
    <dbReference type="NCBI Taxonomy" id="1515746"/>
    <lineage>
        <taxon>Bacteria</taxon>
        <taxon>Pseudomonadati</taxon>
        <taxon>Pseudomonadota</taxon>
        <taxon>Gammaproteobacteria</taxon>
        <taxon>Alteromonadales</taxon>
        <taxon>Shewanellaceae</taxon>
        <taxon>Shewanella</taxon>
    </lineage>
</organism>
<gene>
    <name evidence="3" type="ORF">HR45_14805</name>
</gene>
<keyword evidence="4" id="KW-1185">Reference proteome</keyword>
<name>A0A094JBU5_9GAMM</name>
<reference evidence="3 4" key="1">
    <citation type="submission" date="2014-06" db="EMBL/GenBank/DDBJ databases">
        <title>Shewanella sp. YQH10.</title>
        <authorList>
            <person name="Liu Y."/>
            <person name="Zeng R."/>
        </authorList>
    </citation>
    <scope>NUCLEOTIDE SEQUENCE [LARGE SCALE GENOMIC DNA]</scope>
    <source>
        <strain evidence="3 4">YQH10</strain>
    </source>
</reference>
<feature type="domain" description="DUF4377" evidence="2">
    <location>
        <begin position="33"/>
        <end position="101"/>
    </location>
</feature>
<sequence>MLQRMLILLLAALTMSCSSDSDDTTQQTLKFLSYKQPCVATSQQLCLLAANTSSPTYFYDAIAGFEFVWGHSYELTVDVTTIKNPPADGSSMSYELVNVVSDVEDAVGTAYPYDLVEMMASTITKQGDVYYFLGQPFNCSADADCDGLVAMNNSGGLVNLAFEYAGDGNITLTGWN</sequence>
<proteinExistence type="predicted"/>
<evidence type="ECO:0000313" key="3">
    <source>
        <dbReference type="EMBL" id="KFZ36722.1"/>
    </source>
</evidence>
<evidence type="ECO:0000259" key="2">
    <source>
        <dbReference type="Pfam" id="PF14302"/>
    </source>
</evidence>
<dbReference type="AlphaFoldDB" id="A0A094JBU5"/>
<dbReference type="OrthoDB" id="6286825at2"/>
<keyword evidence="1" id="KW-0732">Signal</keyword>
<feature type="signal peptide" evidence="1">
    <location>
        <begin position="1"/>
        <end position="21"/>
    </location>
</feature>
<dbReference type="STRING" id="1515746.HR45_14805"/>
<comment type="caution">
    <text evidence="3">The sequence shown here is derived from an EMBL/GenBank/DDBJ whole genome shotgun (WGS) entry which is preliminary data.</text>
</comment>
<evidence type="ECO:0000256" key="1">
    <source>
        <dbReference type="SAM" id="SignalP"/>
    </source>
</evidence>
<feature type="chain" id="PRO_5001905083" description="DUF4377 domain-containing protein" evidence="1">
    <location>
        <begin position="22"/>
        <end position="176"/>
    </location>
</feature>
<evidence type="ECO:0000313" key="4">
    <source>
        <dbReference type="Proteomes" id="UP000029264"/>
    </source>
</evidence>
<dbReference type="RefSeq" id="WP_037444271.1">
    <property type="nucleotide sequence ID" value="NZ_JPEO01000014.1"/>
</dbReference>
<dbReference type="eggNOG" id="COG0491">
    <property type="taxonomic scope" value="Bacteria"/>
</dbReference>
<dbReference type="InterPro" id="IPR025485">
    <property type="entry name" value="DUF4377"/>
</dbReference>
<dbReference type="EMBL" id="JPEO01000014">
    <property type="protein sequence ID" value="KFZ36722.1"/>
    <property type="molecule type" value="Genomic_DNA"/>
</dbReference>
<accession>A0A094JBU5</accession>
<protein>
    <recommendedName>
        <fullName evidence="2">DUF4377 domain-containing protein</fullName>
    </recommendedName>
</protein>
<dbReference type="Proteomes" id="UP000029264">
    <property type="component" value="Unassembled WGS sequence"/>
</dbReference>
<dbReference type="PROSITE" id="PS51257">
    <property type="entry name" value="PROKAR_LIPOPROTEIN"/>
    <property type="match status" value="1"/>
</dbReference>
<dbReference type="Pfam" id="PF14302">
    <property type="entry name" value="DUF4377"/>
    <property type="match status" value="1"/>
</dbReference>